<comment type="caution">
    <text evidence="3">The sequence shown here is derived from an EMBL/GenBank/DDBJ whole genome shotgun (WGS) entry which is preliminary data.</text>
</comment>
<dbReference type="Pfam" id="PF05685">
    <property type="entry name" value="Uma2"/>
    <property type="match status" value="1"/>
</dbReference>
<dbReference type="Proteomes" id="UP000748752">
    <property type="component" value="Unassembled WGS sequence"/>
</dbReference>
<proteinExistence type="predicted"/>
<name>A0ABS1CIL8_9GAMM</name>
<dbReference type="InterPro" id="IPR008538">
    <property type="entry name" value="Uma2"/>
</dbReference>
<protein>
    <recommendedName>
        <fullName evidence="2">Putative restriction endonuclease domain-containing protein</fullName>
    </recommendedName>
</protein>
<feature type="domain" description="Putative restriction endonuclease" evidence="2">
    <location>
        <begin position="39"/>
        <end position="209"/>
    </location>
</feature>
<accession>A0ABS1CIL8</accession>
<dbReference type="InterPro" id="IPR012296">
    <property type="entry name" value="Nuclease_put_TT1808"/>
</dbReference>
<reference evidence="3 4" key="1">
    <citation type="journal article" date="2020" name="Microorganisms">
        <title>Osmotic Adaptation and Compatible Solute Biosynthesis of Phototrophic Bacteria as Revealed from Genome Analyses.</title>
        <authorList>
            <person name="Imhoff J.F."/>
            <person name="Rahn T."/>
            <person name="Kunzel S."/>
            <person name="Keller A."/>
            <person name="Neulinger S.C."/>
        </authorList>
    </citation>
    <scope>NUCLEOTIDE SEQUENCE [LARGE SCALE GENOMIC DNA]</scope>
    <source>
        <strain evidence="3 4">DSM 6210</strain>
    </source>
</reference>
<keyword evidence="4" id="KW-1185">Reference proteome</keyword>
<dbReference type="InterPro" id="IPR011335">
    <property type="entry name" value="Restrct_endonuc-II-like"/>
</dbReference>
<dbReference type="RefSeq" id="WP_200237992.1">
    <property type="nucleotide sequence ID" value="NZ_NRRV01000028.1"/>
</dbReference>
<feature type="region of interest" description="Disordered" evidence="1">
    <location>
        <begin position="1"/>
        <end position="31"/>
    </location>
</feature>
<feature type="region of interest" description="Disordered" evidence="1">
    <location>
        <begin position="248"/>
        <end position="291"/>
    </location>
</feature>
<dbReference type="SUPFAM" id="SSF52980">
    <property type="entry name" value="Restriction endonuclease-like"/>
    <property type="match status" value="1"/>
</dbReference>
<dbReference type="Gene3D" id="3.90.1570.10">
    <property type="entry name" value="tt1808, chain A"/>
    <property type="match status" value="1"/>
</dbReference>
<evidence type="ECO:0000256" key="1">
    <source>
        <dbReference type="SAM" id="MobiDB-lite"/>
    </source>
</evidence>
<dbReference type="PANTHER" id="PTHR34107">
    <property type="entry name" value="SLL0198 PROTEIN-RELATED"/>
    <property type="match status" value="1"/>
</dbReference>
<gene>
    <name evidence="3" type="ORF">CKO31_12545</name>
</gene>
<evidence type="ECO:0000259" key="2">
    <source>
        <dbReference type="Pfam" id="PF05685"/>
    </source>
</evidence>
<organism evidence="3 4">
    <name type="scientific">Thiohalocapsa halophila</name>
    <dbReference type="NCBI Taxonomy" id="69359"/>
    <lineage>
        <taxon>Bacteria</taxon>
        <taxon>Pseudomonadati</taxon>
        <taxon>Pseudomonadota</taxon>
        <taxon>Gammaproteobacteria</taxon>
        <taxon>Chromatiales</taxon>
        <taxon>Chromatiaceae</taxon>
        <taxon>Thiohalocapsa</taxon>
    </lineage>
</organism>
<evidence type="ECO:0000313" key="3">
    <source>
        <dbReference type="EMBL" id="MBK1631558.1"/>
    </source>
</evidence>
<dbReference type="CDD" id="cd06260">
    <property type="entry name" value="DUF820-like"/>
    <property type="match status" value="1"/>
</dbReference>
<sequence>MSQRVPEPAADRAARRPTPGEPARPASDDGLPVSEETYWAEYYHAADTCYEWHDGRLEEKPVSDYETIAVYKWLLGLLEHFLRVHPIADWVTLEMGFRLALATGTVIRRPDLAVVRRDNPHPLRPGMASYPGVFDLCIEALSDRARQDIHRDTVAKRAEYAAGGVPEYYILSHRAEHQAFYTRDADGLYVPLPATDDIVRSRVLPGFQFRRRDLCAQPDWDSMRADPVYAGFVLPGWTAAERRAEAEARRADAEMSRAETEARRADAEAASRRQAEQELARLRAEMAERKR</sequence>
<dbReference type="EMBL" id="NRRV01000028">
    <property type="protein sequence ID" value="MBK1631558.1"/>
    <property type="molecule type" value="Genomic_DNA"/>
</dbReference>
<evidence type="ECO:0000313" key="4">
    <source>
        <dbReference type="Proteomes" id="UP000748752"/>
    </source>
</evidence>
<dbReference type="PANTHER" id="PTHR34107:SF4">
    <property type="entry name" value="SLL1222 PROTEIN"/>
    <property type="match status" value="1"/>
</dbReference>